<dbReference type="InterPro" id="IPR004087">
    <property type="entry name" value="KH_dom"/>
</dbReference>
<evidence type="ECO:0000259" key="10">
    <source>
        <dbReference type="PROSITE" id="PS50823"/>
    </source>
</evidence>
<comment type="similarity">
    <text evidence="1 8 9">Belongs to the universal ribosomal protein uS3 family.</text>
</comment>
<dbReference type="FunFam" id="3.30.1140.32:FF:000002">
    <property type="entry name" value="30S ribosomal protein S3"/>
    <property type="match status" value="1"/>
</dbReference>
<accession>A0A9D2IDY6</accession>
<dbReference type="FunFam" id="3.30.300.20:FF:000001">
    <property type="entry name" value="30S ribosomal protein S3"/>
    <property type="match status" value="1"/>
</dbReference>
<evidence type="ECO:0000313" key="12">
    <source>
        <dbReference type="Proteomes" id="UP000824132"/>
    </source>
</evidence>
<dbReference type="InterPro" id="IPR036419">
    <property type="entry name" value="Ribosomal_S3_C_sf"/>
</dbReference>
<name>A0A9D2IDY6_9FIRM</name>
<dbReference type="InterPro" id="IPR015946">
    <property type="entry name" value="KH_dom-like_a/b"/>
</dbReference>
<comment type="function">
    <text evidence="6 8">Binds the lower part of the 30S subunit head. Binds mRNA in the 70S ribosome, positioning it for translation.</text>
</comment>
<dbReference type="InterPro" id="IPR018280">
    <property type="entry name" value="Ribosomal_uS3_CS"/>
</dbReference>
<dbReference type="InterPro" id="IPR004044">
    <property type="entry name" value="KH_dom_type_2"/>
</dbReference>
<dbReference type="Gene3D" id="3.30.1140.32">
    <property type="entry name" value="Ribosomal protein S3, C-terminal domain"/>
    <property type="match status" value="1"/>
</dbReference>
<dbReference type="SMART" id="SM00322">
    <property type="entry name" value="KH"/>
    <property type="match status" value="1"/>
</dbReference>
<evidence type="ECO:0000256" key="7">
    <source>
        <dbReference type="ARBA" id="ARBA00035257"/>
    </source>
</evidence>
<feature type="domain" description="KH type-2" evidence="10">
    <location>
        <begin position="39"/>
        <end position="108"/>
    </location>
</feature>
<dbReference type="PROSITE" id="PS50823">
    <property type="entry name" value="KH_TYPE_2"/>
    <property type="match status" value="1"/>
</dbReference>
<reference evidence="11" key="2">
    <citation type="submission" date="2021-04" db="EMBL/GenBank/DDBJ databases">
        <authorList>
            <person name="Gilroy R."/>
        </authorList>
    </citation>
    <scope>NUCLEOTIDE SEQUENCE</scope>
    <source>
        <strain evidence="11">CHK187-5294</strain>
    </source>
</reference>
<protein>
    <recommendedName>
        <fullName evidence="7 8">Small ribosomal subunit protein uS3</fullName>
    </recommendedName>
</protein>
<dbReference type="EMBL" id="DXCL01000021">
    <property type="protein sequence ID" value="HIZ03332.1"/>
    <property type="molecule type" value="Genomic_DNA"/>
</dbReference>
<dbReference type="InterPro" id="IPR001351">
    <property type="entry name" value="Ribosomal_uS3_C"/>
</dbReference>
<dbReference type="InterPro" id="IPR009019">
    <property type="entry name" value="KH_sf_prok-type"/>
</dbReference>
<dbReference type="InterPro" id="IPR005704">
    <property type="entry name" value="Ribosomal_uS3_bac-typ"/>
</dbReference>
<dbReference type="SUPFAM" id="SSF54821">
    <property type="entry name" value="Ribosomal protein S3 C-terminal domain"/>
    <property type="match status" value="1"/>
</dbReference>
<dbReference type="GO" id="GO:0006412">
    <property type="term" value="P:translation"/>
    <property type="evidence" value="ECO:0007669"/>
    <property type="project" value="UniProtKB-UniRule"/>
</dbReference>
<dbReference type="PROSITE" id="PS00548">
    <property type="entry name" value="RIBOSOMAL_S3"/>
    <property type="match status" value="1"/>
</dbReference>
<evidence type="ECO:0000256" key="1">
    <source>
        <dbReference type="ARBA" id="ARBA00010761"/>
    </source>
</evidence>
<dbReference type="Gene3D" id="3.30.300.20">
    <property type="match status" value="1"/>
</dbReference>
<evidence type="ECO:0000256" key="8">
    <source>
        <dbReference type="HAMAP-Rule" id="MF_01309"/>
    </source>
</evidence>
<dbReference type="PANTHER" id="PTHR11760">
    <property type="entry name" value="30S/40S RIBOSOMAL PROTEIN S3"/>
    <property type="match status" value="1"/>
</dbReference>
<keyword evidence="2 8" id="KW-0699">rRNA-binding</keyword>
<dbReference type="HAMAP" id="MF_01309_B">
    <property type="entry name" value="Ribosomal_uS3_B"/>
    <property type="match status" value="1"/>
</dbReference>
<keyword evidence="4 8" id="KW-0689">Ribosomal protein</keyword>
<keyword evidence="5 8" id="KW-0687">Ribonucleoprotein</keyword>
<dbReference type="Proteomes" id="UP000824132">
    <property type="component" value="Unassembled WGS sequence"/>
</dbReference>
<evidence type="ECO:0000256" key="6">
    <source>
        <dbReference type="ARBA" id="ARBA00024998"/>
    </source>
</evidence>
<evidence type="ECO:0000256" key="3">
    <source>
        <dbReference type="ARBA" id="ARBA00022884"/>
    </source>
</evidence>
<gene>
    <name evidence="8 11" type="primary">rpsC</name>
    <name evidence="11" type="ORF">H9727_03515</name>
</gene>
<evidence type="ECO:0000256" key="4">
    <source>
        <dbReference type="ARBA" id="ARBA00022980"/>
    </source>
</evidence>
<dbReference type="GO" id="GO:0003735">
    <property type="term" value="F:structural constituent of ribosome"/>
    <property type="evidence" value="ECO:0007669"/>
    <property type="project" value="InterPro"/>
</dbReference>
<dbReference type="GO" id="GO:0019843">
    <property type="term" value="F:rRNA binding"/>
    <property type="evidence" value="ECO:0007669"/>
    <property type="project" value="UniProtKB-UniRule"/>
</dbReference>
<proteinExistence type="inferred from homology"/>
<dbReference type="NCBIfam" id="TIGR01009">
    <property type="entry name" value="rpsC_bact"/>
    <property type="match status" value="1"/>
</dbReference>
<dbReference type="CDD" id="cd02412">
    <property type="entry name" value="KH-II_30S_S3"/>
    <property type="match status" value="1"/>
</dbReference>
<dbReference type="PANTHER" id="PTHR11760:SF19">
    <property type="entry name" value="SMALL RIBOSOMAL SUBUNIT PROTEIN US3C"/>
    <property type="match status" value="1"/>
</dbReference>
<evidence type="ECO:0000313" key="11">
    <source>
        <dbReference type="EMBL" id="HIZ03332.1"/>
    </source>
</evidence>
<comment type="caution">
    <text evidence="11">The sequence shown here is derived from an EMBL/GenBank/DDBJ whole genome shotgun (WGS) entry which is preliminary data.</text>
</comment>
<evidence type="ECO:0000256" key="9">
    <source>
        <dbReference type="RuleBase" id="RU003624"/>
    </source>
</evidence>
<comment type="subunit">
    <text evidence="8">Part of the 30S ribosomal subunit. Forms a tight complex with proteins S10 and S14.</text>
</comment>
<reference evidence="11" key="1">
    <citation type="journal article" date="2021" name="PeerJ">
        <title>Extensive microbial diversity within the chicken gut microbiome revealed by metagenomics and culture.</title>
        <authorList>
            <person name="Gilroy R."/>
            <person name="Ravi A."/>
            <person name="Getino M."/>
            <person name="Pursley I."/>
            <person name="Horton D.L."/>
            <person name="Alikhan N.F."/>
            <person name="Baker D."/>
            <person name="Gharbi K."/>
            <person name="Hall N."/>
            <person name="Watson M."/>
            <person name="Adriaenssens E.M."/>
            <person name="Foster-Nyarko E."/>
            <person name="Jarju S."/>
            <person name="Secka A."/>
            <person name="Antonio M."/>
            <person name="Oren A."/>
            <person name="Chaudhuri R.R."/>
            <person name="La Ragione R."/>
            <person name="Hildebrand F."/>
            <person name="Pallen M.J."/>
        </authorList>
    </citation>
    <scope>NUCLEOTIDE SEQUENCE</scope>
    <source>
        <strain evidence="11">CHK187-5294</strain>
    </source>
</reference>
<sequence length="219" mass="24404">MGQKVNPHGLRVGVIKGWDTQWYADKKDFGKYLKEDYDIRKFIKDKYYSASISRIAIERAANRIVVTVYTGKPGVLIGKAGAEIEVIKKDLSKLTKGKNVVINVTEVRKPDADAQLVAEGVAQQLEKRMSFRRAMKQAIGRAMRSGVKGVKMMVSGRLDGAEIARCEQYHEGSIPLQTLRADIDYGFAEAHTTFGMIGVKVWIYKGEILKAKAHEGGEQ</sequence>
<evidence type="ECO:0000256" key="5">
    <source>
        <dbReference type="ARBA" id="ARBA00023274"/>
    </source>
</evidence>
<evidence type="ECO:0000256" key="2">
    <source>
        <dbReference type="ARBA" id="ARBA00022730"/>
    </source>
</evidence>
<dbReference type="GO" id="GO:0022627">
    <property type="term" value="C:cytosolic small ribosomal subunit"/>
    <property type="evidence" value="ECO:0007669"/>
    <property type="project" value="TreeGrafter"/>
</dbReference>
<dbReference type="Pfam" id="PF07650">
    <property type="entry name" value="KH_2"/>
    <property type="match status" value="1"/>
</dbReference>
<keyword evidence="3 8" id="KW-0694">RNA-binding</keyword>
<dbReference type="InterPro" id="IPR057258">
    <property type="entry name" value="Ribosomal_uS3"/>
</dbReference>
<dbReference type="GO" id="GO:0003729">
    <property type="term" value="F:mRNA binding"/>
    <property type="evidence" value="ECO:0007669"/>
    <property type="project" value="UniProtKB-UniRule"/>
</dbReference>
<organism evidence="11 12">
    <name type="scientific">Candidatus Borkfalkia avistercoris</name>
    <dbReference type="NCBI Taxonomy" id="2838504"/>
    <lineage>
        <taxon>Bacteria</taxon>
        <taxon>Bacillati</taxon>
        <taxon>Bacillota</taxon>
        <taxon>Clostridia</taxon>
        <taxon>Christensenellales</taxon>
        <taxon>Christensenellaceae</taxon>
        <taxon>Candidatus Borkfalkia</taxon>
    </lineage>
</organism>
<dbReference type="SUPFAM" id="SSF54814">
    <property type="entry name" value="Prokaryotic type KH domain (KH-domain type II)"/>
    <property type="match status" value="1"/>
</dbReference>
<dbReference type="Pfam" id="PF00189">
    <property type="entry name" value="Ribosomal_S3_C"/>
    <property type="match status" value="1"/>
</dbReference>
<dbReference type="AlphaFoldDB" id="A0A9D2IDY6"/>